<evidence type="ECO:0000313" key="2">
    <source>
        <dbReference type="Proteomes" id="UP000825886"/>
    </source>
</evidence>
<accession>A0ABX9AQG1</accession>
<keyword evidence="2" id="KW-1185">Reference proteome</keyword>
<dbReference type="EMBL" id="CP081864">
    <property type="protein sequence ID" value="QZN97420.1"/>
    <property type="molecule type" value="Genomic_DNA"/>
</dbReference>
<evidence type="ECO:0000313" key="1">
    <source>
        <dbReference type="EMBL" id="QZN97420.1"/>
    </source>
</evidence>
<proteinExistence type="predicted"/>
<reference evidence="1 2" key="1">
    <citation type="submission" date="2021-08" db="EMBL/GenBank/DDBJ databases">
        <title>Culture and genomic analysis of Symbiopectobacterium purcellii sp. nov. gen. nov., isolated from the leafhopper Empoasca decipiens.</title>
        <authorList>
            <person name="Nadal-Jimenez P."/>
            <person name="Siozios S."/>
            <person name="Halliday N."/>
            <person name="Camara M."/>
            <person name="Hurst G.D.D."/>
        </authorList>
    </citation>
    <scope>NUCLEOTIDE SEQUENCE [LARGE SCALE GENOMIC DNA]</scope>
    <source>
        <strain evidence="1 2">SyEd1</strain>
    </source>
</reference>
<dbReference type="RefSeq" id="WP_222160459.1">
    <property type="nucleotide sequence ID" value="NZ_CP081864.1"/>
</dbReference>
<evidence type="ECO:0008006" key="3">
    <source>
        <dbReference type="Google" id="ProtNLM"/>
    </source>
</evidence>
<name>A0ABX9AQG1_9ENTR</name>
<organism evidence="1 2">
    <name type="scientific">Symbiopectobacterium purcellii</name>
    <dbReference type="NCBI Taxonomy" id="2871826"/>
    <lineage>
        <taxon>Bacteria</taxon>
        <taxon>Pseudomonadati</taxon>
        <taxon>Pseudomonadota</taxon>
        <taxon>Gammaproteobacteria</taxon>
        <taxon>Enterobacterales</taxon>
        <taxon>Enterobacteriaceae</taxon>
    </lineage>
</organism>
<dbReference type="Proteomes" id="UP000825886">
    <property type="component" value="Chromosome"/>
</dbReference>
<protein>
    <recommendedName>
        <fullName evidence="3">Fimbrial protein</fullName>
    </recommendedName>
</protein>
<gene>
    <name evidence="1" type="ORF">K6K13_08870</name>
</gene>
<sequence length="121" mass="12414">MANQFSTFPVACGQDDPNTIDTNINVQSSGNVFEGNTSRLALNEAGGYITEEIGNSVTGSGTCDATTGVNVNSTDIHVGVLTASTLDQTVDNQITWRLCSGGNALPTGPITASANVAVTYN</sequence>